<dbReference type="Pfam" id="PF13530">
    <property type="entry name" value="SCP2_2"/>
    <property type="match status" value="1"/>
</dbReference>
<gene>
    <name evidence="2" type="ORF">KP78_10920</name>
</gene>
<dbReference type="AlphaFoldDB" id="A0A0C2S6H0"/>
<dbReference type="PATRIC" id="fig|889306.3.peg.1100"/>
<dbReference type="Pfam" id="PF17668">
    <property type="entry name" value="Acetyltransf_17"/>
    <property type="match status" value="1"/>
</dbReference>
<proteinExistence type="predicted"/>
<protein>
    <recommendedName>
        <fullName evidence="1">N-acetyltransferase domain-containing protein</fullName>
    </recommendedName>
</protein>
<dbReference type="InterPro" id="IPR051554">
    <property type="entry name" value="Acetyltransferase_Eis"/>
</dbReference>
<name>A0A0C2S6H0_9BACL</name>
<dbReference type="EMBL" id="JXRP01000009">
    <property type="protein sequence ID" value="KIL49624.1"/>
    <property type="molecule type" value="Genomic_DNA"/>
</dbReference>
<evidence type="ECO:0000259" key="1">
    <source>
        <dbReference type="PROSITE" id="PS51186"/>
    </source>
</evidence>
<accession>A0A0C2S6H0</accession>
<sequence>MTEIRLLTVADFEKSLALSSYAFQYIPAEDMLDGMKEAFNQQDVWGIFDGEKLHSKLHLLHFHIKIAGADFKMGGIAGVATYPEYRRNKEAKSLIVHALKEMKKNGETISYLHPFSVDFYRRMGWEIVSGYKEIKIRSNDMHFMESVQGEISRHRIGDHLEQTNAVYDQFRFKRSGMLERTDYWWKKTYGGQEDSFATYKDPSGKATGYLTYEIENKRLTVNEFVALNQEARKGLWNFICQHDSMIDMVKIRLDEQEPLPFLMKQPKSEQTTTPYFMGRVVDVQAFLLQYPFQGDASGLTFKVQDELAPWNNGIFKILQNGSVEKLEDSFVSEEIISVGIQHFSSMMVGYIHPRTLHEIELLHANPEAVDQLEKRLPAGGTAFFDFF</sequence>
<reference evidence="2 3" key="1">
    <citation type="submission" date="2015-01" db="EMBL/GenBank/DDBJ databases">
        <title>Genome sequencing of Jeotgalibacillus soli.</title>
        <authorList>
            <person name="Goh K.M."/>
            <person name="Chan K.-G."/>
            <person name="Yaakop A.S."/>
            <person name="Ee R."/>
            <person name="Gan H.M."/>
            <person name="Chan C.S."/>
        </authorList>
    </citation>
    <scope>NUCLEOTIDE SEQUENCE [LARGE SCALE GENOMIC DNA]</scope>
    <source>
        <strain evidence="2 3">P9</strain>
    </source>
</reference>
<comment type="caution">
    <text evidence="2">The sequence shown here is derived from an EMBL/GenBank/DDBJ whole genome shotgun (WGS) entry which is preliminary data.</text>
</comment>
<dbReference type="GO" id="GO:0034069">
    <property type="term" value="F:aminoglycoside N-acetyltransferase activity"/>
    <property type="evidence" value="ECO:0007669"/>
    <property type="project" value="TreeGrafter"/>
</dbReference>
<dbReference type="RefSeq" id="WP_041086871.1">
    <property type="nucleotide sequence ID" value="NZ_JXRP01000009.1"/>
</dbReference>
<feature type="domain" description="N-acetyltransferase" evidence="1">
    <location>
        <begin position="2"/>
        <end position="146"/>
    </location>
</feature>
<dbReference type="Gene3D" id="3.40.630.30">
    <property type="match status" value="2"/>
</dbReference>
<dbReference type="InterPro" id="IPR025559">
    <property type="entry name" value="Eis_dom"/>
</dbReference>
<evidence type="ECO:0000313" key="2">
    <source>
        <dbReference type="EMBL" id="KIL49624.1"/>
    </source>
</evidence>
<dbReference type="GO" id="GO:0030649">
    <property type="term" value="P:aminoglycoside antibiotic catabolic process"/>
    <property type="evidence" value="ECO:0007669"/>
    <property type="project" value="TreeGrafter"/>
</dbReference>
<dbReference type="SUPFAM" id="SSF55729">
    <property type="entry name" value="Acyl-CoA N-acyltransferases (Nat)"/>
    <property type="match status" value="1"/>
</dbReference>
<dbReference type="Pfam" id="PF13527">
    <property type="entry name" value="Acetyltransf_9"/>
    <property type="match status" value="1"/>
</dbReference>
<dbReference type="InterPro" id="IPR000182">
    <property type="entry name" value="GNAT_dom"/>
</dbReference>
<dbReference type="PANTHER" id="PTHR37817:SF1">
    <property type="entry name" value="N-ACETYLTRANSFERASE EIS"/>
    <property type="match status" value="1"/>
</dbReference>
<dbReference type="PROSITE" id="PS51186">
    <property type="entry name" value="GNAT"/>
    <property type="match status" value="1"/>
</dbReference>
<dbReference type="STRING" id="889306.KP78_10920"/>
<dbReference type="PANTHER" id="PTHR37817">
    <property type="entry name" value="N-ACETYLTRANSFERASE EIS"/>
    <property type="match status" value="1"/>
</dbReference>
<dbReference type="InterPro" id="IPR036527">
    <property type="entry name" value="SCP2_sterol-bd_dom_sf"/>
</dbReference>
<dbReference type="Proteomes" id="UP000031938">
    <property type="component" value="Unassembled WGS sequence"/>
</dbReference>
<evidence type="ECO:0000313" key="3">
    <source>
        <dbReference type="Proteomes" id="UP000031938"/>
    </source>
</evidence>
<keyword evidence="3" id="KW-1185">Reference proteome</keyword>
<dbReference type="InterPro" id="IPR016181">
    <property type="entry name" value="Acyl_CoA_acyltransferase"/>
</dbReference>
<dbReference type="InterPro" id="IPR041380">
    <property type="entry name" value="Acetyltransf_17"/>
</dbReference>
<dbReference type="SUPFAM" id="SSF55718">
    <property type="entry name" value="SCP-like"/>
    <property type="match status" value="1"/>
</dbReference>
<organism evidence="2 3">
    <name type="scientific">Jeotgalibacillus soli</name>
    <dbReference type="NCBI Taxonomy" id="889306"/>
    <lineage>
        <taxon>Bacteria</taxon>
        <taxon>Bacillati</taxon>
        <taxon>Bacillota</taxon>
        <taxon>Bacilli</taxon>
        <taxon>Bacillales</taxon>
        <taxon>Caryophanaceae</taxon>
        <taxon>Jeotgalibacillus</taxon>
    </lineage>
</organism>
<dbReference type="OrthoDB" id="9768284at2"/>
<dbReference type="Gene3D" id="3.30.1050.10">
    <property type="entry name" value="SCP2 sterol-binding domain"/>
    <property type="match status" value="1"/>
</dbReference>